<keyword evidence="17" id="KW-1185">Reference proteome</keyword>
<keyword evidence="10" id="KW-0902">Two-component regulatory system</keyword>
<feature type="transmembrane region" description="Helical" evidence="13">
    <location>
        <begin position="311"/>
        <end position="335"/>
    </location>
</feature>
<evidence type="ECO:0000256" key="8">
    <source>
        <dbReference type="ARBA" id="ARBA00022777"/>
    </source>
</evidence>
<evidence type="ECO:0000256" key="9">
    <source>
        <dbReference type="ARBA" id="ARBA00022840"/>
    </source>
</evidence>
<keyword evidence="4" id="KW-1003">Cell membrane</keyword>
<sequence length="607" mass="69298">MRLGKIYRNYIRNNLFIKVIFVFAIIVNVTIITLSYLLSNLLSANVVGGELNNQKQAMDRVNRYVEQKYDWLQDTVQEIYRNGVLASNISYFLTHPYKDYVKYMLDQNYEGGSTTDILNYFSGRMESDPDIQNVILYSSGMQSMYVFESQGQRKLYDTNATYSYIPEIMAMGGSGASTPNIWIRKTIDQWNPQLYAMGSQLNDKNSLQNIGRLLVYFDAGMASRALEQERREMKGTILVLTPDGQVLMDSSNRYYGETFPYMEQIQSLREVETLDEPSYISSLTQNKAGFTVVGIMPIREAAQAYAGLQKMIVLVSAACIAVAVVIPSLVIVSIARRTNKIVLFMKKVEGGNLTARLHDPREDELGQISRSFNEMLDELNRRIDREYKSEIRLKQTELSALQAKVNPHFLYNTLEVIRMRAMSHGAEDVGEMIYSLAALFRNSIRSNPECSLREELEMCRLYLELFRIRYKDKFSYSIEYDKELANVTIFKMLLQPVVENYIVHGLDPERRDNRLTIEVFGSGGYIRATMRDNGKGIEPGRLERLLRELETPEVREGESFGLRSVNDRLKLMFGQDYGVNVESEPGQGTTVTVSWPASGEGAKSSDV</sequence>
<comment type="subcellular location">
    <subcellularLocation>
        <location evidence="2">Cell membrane</location>
        <topology evidence="2">Multi-pass membrane protein</topology>
    </subcellularLocation>
</comment>
<dbReference type="GO" id="GO:0005886">
    <property type="term" value="C:plasma membrane"/>
    <property type="evidence" value="ECO:0007669"/>
    <property type="project" value="UniProtKB-SubCell"/>
</dbReference>
<dbReference type="InterPro" id="IPR010559">
    <property type="entry name" value="Sig_transdc_His_kin_internal"/>
</dbReference>
<dbReference type="OrthoDB" id="9776552at2"/>
<dbReference type="Pfam" id="PF02518">
    <property type="entry name" value="HATPase_c"/>
    <property type="match status" value="1"/>
</dbReference>
<name>A0A559JNH2_9BACL</name>
<evidence type="ECO:0000313" key="17">
    <source>
        <dbReference type="Proteomes" id="UP000316330"/>
    </source>
</evidence>
<organism evidence="16 17">
    <name type="scientific">Cohnella terricola</name>
    <dbReference type="NCBI Taxonomy" id="1289167"/>
    <lineage>
        <taxon>Bacteria</taxon>
        <taxon>Bacillati</taxon>
        <taxon>Bacillota</taxon>
        <taxon>Bacilli</taxon>
        <taxon>Bacillales</taxon>
        <taxon>Paenibacillaceae</taxon>
        <taxon>Cohnella</taxon>
    </lineage>
</organism>
<dbReference type="PROSITE" id="PS50109">
    <property type="entry name" value="HIS_KIN"/>
    <property type="match status" value="1"/>
</dbReference>
<dbReference type="Pfam" id="PF06580">
    <property type="entry name" value="His_kinase"/>
    <property type="match status" value="1"/>
</dbReference>
<dbReference type="PANTHER" id="PTHR34220">
    <property type="entry name" value="SENSOR HISTIDINE KINASE YPDA"/>
    <property type="match status" value="1"/>
</dbReference>
<dbReference type="InterPro" id="IPR036890">
    <property type="entry name" value="HATPase_C_sf"/>
</dbReference>
<evidence type="ECO:0000313" key="16">
    <source>
        <dbReference type="EMBL" id="TVY01429.1"/>
    </source>
</evidence>
<dbReference type="GO" id="GO:0005524">
    <property type="term" value="F:ATP binding"/>
    <property type="evidence" value="ECO:0007669"/>
    <property type="project" value="UniProtKB-KW"/>
</dbReference>
<comment type="catalytic activity">
    <reaction evidence="1">
        <text>ATP + protein L-histidine = ADP + protein N-phospho-L-histidine.</text>
        <dbReference type="EC" id="2.7.13.3"/>
    </reaction>
</comment>
<evidence type="ECO:0000256" key="12">
    <source>
        <dbReference type="SAM" id="MobiDB-lite"/>
    </source>
</evidence>
<evidence type="ECO:0000256" key="1">
    <source>
        <dbReference type="ARBA" id="ARBA00000085"/>
    </source>
</evidence>
<dbReference type="GO" id="GO:0000155">
    <property type="term" value="F:phosphorelay sensor kinase activity"/>
    <property type="evidence" value="ECO:0007669"/>
    <property type="project" value="InterPro"/>
</dbReference>
<dbReference type="PANTHER" id="PTHR34220:SF7">
    <property type="entry name" value="SENSOR HISTIDINE KINASE YPDA"/>
    <property type="match status" value="1"/>
</dbReference>
<keyword evidence="8 16" id="KW-0418">Kinase</keyword>
<dbReference type="AlphaFoldDB" id="A0A559JNH2"/>
<dbReference type="InterPro" id="IPR003660">
    <property type="entry name" value="HAMP_dom"/>
</dbReference>
<evidence type="ECO:0000256" key="4">
    <source>
        <dbReference type="ARBA" id="ARBA00022475"/>
    </source>
</evidence>
<dbReference type="Gene3D" id="6.10.340.10">
    <property type="match status" value="1"/>
</dbReference>
<accession>A0A559JNH2</accession>
<gene>
    <name evidence="16" type="ORF">FPZ45_09850</name>
</gene>
<keyword evidence="6" id="KW-0808">Transferase</keyword>
<evidence type="ECO:0000256" key="10">
    <source>
        <dbReference type="ARBA" id="ARBA00023012"/>
    </source>
</evidence>
<dbReference type="InterPro" id="IPR003594">
    <property type="entry name" value="HATPase_dom"/>
</dbReference>
<evidence type="ECO:0000256" key="11">
    <source>
        <dbReference type="ARBA" id="ARBA00023136"/>
    </source>
</evidence>
<keyword evidence="13" id="KW-0812">Transmembrane</keyword>
<dbReference type="Proteomes" id="UP000316330">
    <property type="component" value="Unassembled WGS sequence"/>
</dbReference>
<proteinExistence type="predicted"/>
<feature type="domain" description="Histidine kinase" evidence="14">
    <location>
        <begin position="494"/>
        <end position="599"/>
    </location>
</feature>
<keyword evidence="7" id="KW-0547">Nucleotide-binding</keyword>
<dbReference type="InterPro" id="IPR005467">
    <property type="entry name" value="His_kinase_dom"/>
</dbReference>
<comment type="caution">
    <text evidence="16">The sequence shown here is derived from an EMBL/GenBank/DDBJ whole genome shotgun (WGS) entry which is preliminary data.</text>
</comment>
<feature type="transmembrane region" description="Helical" evidence="13">
    <location>
        <begin position="15"/>
        <end position="38"/>
    </location>
</feature>
<protein>
    <recommendedName>
        <fullName evidence="3">histidine kinase</fullName>
        <ecNumber evidence="3">2.7.13.3</ecNumber>
    </recommendedName>
</protein>
<evidence type="ECO:0000256" key="2">
    <source>
        <dbReference type="ARBA" id="ARBA00004651"/>
    </source>
</evidence>
<dbReference type="SUPFAM" id="SSF158472">
    <property type="entry name" value="HAMP domain-like"/>
    <property type="match status" value="1"/>
</dbReference>
<evidence type="ECO:0000256" key="7">
    <source>
        <dbReference type="ARBA" id="ARBA00022741"/>
    </source>
</evidence>
<dbReference type="InterPro" id="IPR050640">
    <property type="entry name" value="Bact_2-comp_sensor_kinase"/>
</dbReference>
<evidence type="ECO:0000259" key="15">
    <source>
        <dbReference type="PROSITE" id="PS50885"/>
    </source>
</evidence>
<keyword evidence="5" id="KW-0597">Phosphoprotein</keyword>
<dbReference type="PROSITE" id="PS50885">
    <property type="entry name" value="HAMP"/>
    <property type="match status" value="1"/>
</dbReference>
<dbReference type="Gene3D" id="3.30.565.10">
    <property type="entry name" value="Histidine kinase-like ATPase, C-terminal domain"/>
    <property type="match status" value="1"/>
</dbReference>
<dbReference type="CDD" id="cd06225">
    <property type="entry name" value="HAMP"/>
    <property type="match status" value="1"/>
</dbReference>
<evidence type="ECO:0000256" key="13">
    <source>
        <dbReference type="SAM" id="Phobius"/>
    </source>
</evidence>
<feature type="region of interest" description="Disordered" evidence="12">
    <location>
        <begin position="582"/>
        <end position="607"/>
    </location>
</feature>
<dbReference type="EMBL" id="VNJJ01000004">
    <property type="protein sequence ID" value="TVY01429.1"/>
    <property type="molecule type" value="Genomic_DNA"/>
</dbReference>
<reference evidence="16 17" key="1">
    <citation type="submission" date="2019-07" db="EMBL/GenBank/DDBJ databases">
        <authorList>
            <person name="Kim J."/>
        </authorList>
    </citation>
    <scope>NUCLEOTIDE SEQUENCE [LARGE SCALE GENOMIC DNA]</scope>
    <source>
        <strain evidence="16 17">G13</strain>
    </source>
</reference>
<feature type="domain" description="HAMP" evidence="15">
    <location>
        <begin position="332"/>
        <end position="384"/>
    </location>
</feature>
<evidence type="ECO:0000256" key="6">
    <source>
        <dbReference type="ARBA" id="ARBA00022679"/>
    </source>
</evidence>
<dbReference type="SMART" id="SM00387">
    <property type="entry name" value="HATPase_c"/>
    <property type="match status" value="1"/>
</dbReference>
<dbReference type="RefSeq" id="WP_144700741.1">
    <property type="nucleotide sequence ID" value="NZ_VNJJ01000004.1"/>
</dbReference>
<evidence type="ECO:0000259" key="14">
    <source>
        <dbReference type="PROSITE" id="PS50109"/>
    </source>
</evidence>
<keyword evidence="9" id="KW-0067">ATP-binding</keyword>
<dbReference type="Pfam" id="PF00672">
    <property type="entry name" value="HAMP"/>
    <property type="match status" value="1"/>
</dbReference>
<keyword evidence="11 13" id="KW-0472">Membrane</keyword>
<evidence type="ECO:0000256" key="3">
    <source>
        <dbReference type="ARBA" id="ARBA00012438"/>
    </source>
</evidence>
<evidence type="ECO:0000256" key="5">
    <source>
        <dbReference type="ARBA" id="ARBA00022553"/>
    </source>
</evidence>
<keyword evidence="13" id="KW-1133">Transmembrane helix</keyword>
<dbReference type="SUPFAM" id="SSF55874">
    <property type="entry name" value="ATPase domain of HSP90 chaperone/DNA topoisomerase II/histidine kinase"/>
    <property type="match status" value="1"/>
</dbReference>
<dbReference type="SMART" id="SM00304">
    <property type="entry name" value="HAMP"/>
    <property type="match status" value="1"/>
</dbReference>
<feature type="compositionally biased region" description="Polar residues" evidence="12">
    <location>
        <begin position="586"/>
        <end position="595"/>
    </location>
</feature>
<dbReference type="EC" id="2.7.13.3" evidence="3"/>